<name>X1IPK2_9ZZZZ</name>
<dbReference type="EMBL" id="BARU01045009">
    <property type="protein sequence ID" value="GAH83627.1"/>
    <property type="molecule type" value="Genomic_DNA"/>
</dbReference>
<accession>X1IPK2</accession>
<comment type="caution">
    <text evidence="1">The sequence shown here is derived from an EMBL/GenBank/DDBJ whole genome shotgun (WGS) entry which is preliminary data.</text>
</comment>
<dbReference type="AlphaFoldDB" id="X1IPK2"/>
<feature type="non-terminal residue" evidence="1">
    <location>
        <position position="1"/>
    </location>
</feature>
<protein>
    <submittedName>
        <fullName evidence="1">Uncharacterized protein</fullName>
    </submittedName>
</protein>
<evidence type="ECO:0000313" key="1">
    <source>
        <dbReference type="EMBL" id="GAH83627.1"/>
    </source>
</evidence>
<sequence length="37" mass="3852">PQQNQGTTSMCSARKDFTEKPVATCGDVAPAGRKASL</sequence>
<reference evidence="1" key="1">
    <citation type="journal article" date="2014" name="Front. Microbiol.">
        <title>High frequency of phylogenetically diverse reductive dehalogenase-homologous genes in deep subseafloor sedimentary metagenomes.</title>
        <authorList>
            <person name="Kawai M."/>
            <person name="Futagami T."/>
            <person name="Toyoda A."/>
            <person name="Takaki Y."/>
            <person name="Nishi S."/>
            <person name="Hori S."/>
            <person name="Arai W."/>
            <person name="Tsubouchi T."/>
            <person name="Morono Y."/>
            <person name="Uchiyama I."/>
            <person name="Ito T."/>
            <person name="Fujiyama A."/>
            <person name="Inagaki F."/>
            <person name="Takami H."/>
        </authorList>
    </citation>
    <scope>NUCLEOTIDE SEQUENCE</scope>
    <source>
        <strain evidence="1">Expedition CK06-06</strain>
    </source>
</reference>
<gene>
    <name evidence="1" type="ORF">S03H2_68453</name>
</gene>
<organism evidence="1">
    <name type="scientific">marine sediment metagenome</name>
    <dbReference type="NCBI Taxonomy" id="412755"/>
    <lineage>
        <taxon>unclassified sequences</taxon>
        <taxon>metagenomes</taxon>
        <taxon>ecological metagenomes</taxon>
    </lineage>
</organism>
<proteinExistence type="predicted"/>